<protein>
    <recommendedName>
        <fullName evidence="22">Cytochrome b561 domain-containing protein</fullName>
    </recommendedName>
</protein>
<feature type="transmembrane region" description="Helical" evidence="16">
    <location>
        <begin position="214"/>
        <end position="237"/>
    </location>
</feature>
<evidence type="ECO:0000259" key="18">
    <source>
        <dbReference type="PROSITE" id="PS50836"/>
    </source>
</evidence>
<name>A0A427YDV7_9TREE</name>
<dbReference type="InterPro" id="IPR019339">
    <property type="entry name" value="CIR_N_dom"/>
</dbReference>
<evidence type="ECO:0000256" key="3">
    <source>
        <dbReference type="ARBA" id="ARBA00006695"/>
    </source>
</evidence>
<feature type="compositionally biased region" description="Low complexity" evidence="15">
    <location>
        <begin position="799"/>
        <end position="829"/>
    </location>
</feature>
<dbReference type="Pfam" id="PF10197">
    <property type="entry name" value="Cir_N"/>
    <property type="match status" value="1"/>
</dbReference>
<dbReference type="SMART" id="SM01083">
    <property type="entry name" value="Cir_N"/>
    <property type="match status" value="1"/>
</dbReference>
<evidence type="ECO:0000256" key="14">
    <source>
        <dbReference type="SAM" id="Coils"/>
    </source>
</evidence>
<evidence type="ECO:0000256" key="9">
    <source>
        <dbReference type="ARBA" id="ARBA00022989"/>
    </source>
</evidence>
<feature type="compositionally biased region" description="Basic and acidic residues" evidence="15">
    <location>
        <begin position="586"/>
        <end position="613"/>
    </location>
</feature>
<dbReference type="GO" id="GO:0005684">
    <property type="term" value="C:U2-type spliceosomal complex"/>
    <property type="evidence" value="ECO:0007669"/>
    <property type="project" value="TreeGrafter"/>
</dbReference>
<dbReference type="InterPro" id="IPR015920">
    <property type="entry name" value="Cellobiose_DH-like_cyt"/>
</dbReference>
<dbReference type="Pfam" id="PF16010">
    <property type="entry name" value="CDH-cyt"/>
    <property type="match status" value="1"/>
</dbReference>
<accession>A0A427YDV7</accession>
<feature type="transmembrane region" description="Helical" evidence="16">
    <location>
        <begin position="249"/>
        <end position="273"/>
    </location>
</feature>
<dbReference type="Proteomes" id="UP000279259">
    <property type="component" value="Unassembled WGS sequence"/>
</dbReference>
<feature type="signal peptide" evidence="17">
    <location>
        <begin position="1"/>
        <end position="20"/>
    </location>
</feature>
<evidence type="ECO:0000256" key="12">
    <source>
        <dbReference type="ARBA" id="ARBA00023187"/>
    </source>
</evidence>
<evidence type="ECO:0000259" key="19">
    <source>
        <dbReference type="PROSITE" id="PS50939"/>
    </source>
</evidence>
<dbReference type="Gene3D" id="1.20.120.1770">
    <property type="match status" value="1"/>
</dbReference>
<dbReference type="AlphaFoldDB" id="A0A427YDV7"/>
<evidence type="ECO:0000256" key="4">
    <source>
        <dbReference type="ARBA" id="ARBA00022448"/>
    </source>
</evidence>
<organism evidence="20 21">
    <name type="scientific">Saitozyma podzolica</name>
    <dbReference type="NCBI Taxonomy" id="1890683"/>
    <lineage>
        <taxon>Eukaryota</taxon>
        <taxon>Fungi</taxon>
        <taxon>Dikarya</taxon>
        <taxon>Basidiomycota</taxon>
        <taxon>Agaricomycotina</taxon>
        <taxon>Tremellomycetes</taxon>
        <taxon>Tremellales</taxon>
        <taxon>Trimorphomycetaceae</taxon>
        <taxon>Saitozyma</taxon>
    </lineage>
</organism>
<keyword evidence="9 16" id="KW-1133">Transmembrane helix</keyword>
<evidence type="ECO:0000256" key="16">
    <source>
        <dbReference type="SAM" id="Phobius"/>
    </source>
</evidence>
<proteinExistence type="inferred from homology"/>
<dbReference type="InterPro" id="IPR022209">
    <property type="entry name" value="CWC25"/>
</dbReference>
<dbReference type="OrthoDB" id="19261at2759"/>
<feature type="domain" description="DOMON" evidence="18">
    <location>
        <begin position="33"/>
        <end position="148"/>
    </location>
</feature>
<dbReference type="Gene3D" id="2.60.40.1210">
    <property type="entry name" value="Cellobiose dehydrogenase, cytochrome domain"/>
    <property type="match status" value="1"/>
</dbReference>
<evidence type="ECO:0000256" key="2">
    <source>
        <dbReference type="ARBA" id="ARBA00004370"/>
    </source>
</evidence>
<dbReference type="EMBL" id="RSCD01000014">
    <property type="protein sequence ID" value="RSH89335.1"/>
    <property type="molecule type" value="Genomic_DNA"/>
</dbReference>
<keyword evidence="13" id="KW-0539">Nucleus</keyword>
<dbReference type="InterPro" id="IPR006593">
    <property type="entry name" value="Cyt_b561/ferric_Rdtase_TM"/>
</dbReference>
<dbReference type="GO" id="GO:0016020">
    <property type="term" value="C:membrane"/>
    <property type="evidence" value="ECO:0007669"/>
    <property type="project" value="UniProtKB-SubCell"/>
</dbReference>
<dbReference type="CDD" id="cd09630">
    <property type="entry name" value="CDH_like_cytochrome"/>
    <property type="match status" value="1"/>
</dbReference>
<evidence type="ECO:0000256" key="10">
    <source>
        <dbReference type="ARBA" id="ARBA00023054"/>
    </source>
</evidence>
<feature type="compositionally biased region" description="Basic and acidic residues" evidence="15">
    <location>
        <begin position="756"/>
        <end position="766"/>
    </location>
</feature>
<feature type="coiled-coil region" evidence="14">
    <location>
        <begin position="441"/>
        <end position="475"/>
    </location>
</feature>
<keyword evidence="21" id="KW-1185">Reference proteome</keyword>
<dbReference type="SMART" id="SM00665">
    <property type="entry name" value="B561"/>
    <property type="match status" value="1"/>
</dbReference>
<dbReference type="PROSITE" id="PS50836">
    <property type="entry name" value="DOMON"/>
    <property type="match status" value="1"/>
</dbReference>
<keyword evidence="4" id="KW-0813">Transport</keyword>
<comment type="subcellular location">
    <subcellularLocation>
        <location evidence="2">Membrane</location>
    </subcellularLocation>
    <subcellularLocation>
        <location evidence="1">Nucleus</location>
    </subcellularLocation>
</comment>
<keyword evidence="10 14" id="KW-0175">Coiled coil</keyword>
<dbReference type="Pfam" id="PF03188">
    <property type="entry name" value="Cytochrom_B561"/>
    <property type="match status" value="1"/>
</dbReference>
<keyword evidence="8" id="KW-0249">Electron transport</keyword>
<evidence type="ECO:0000256" key="5">
    <source>
        <dbReference type="ARBA" id="ARBA00022664"/>
    </source>
</evidence>
<evidence type="ECO:0000256" key="15">
    <source>
        <dbReference type="SAM" id="MobiDB-lite"/>
    </source>
</evidence>
<evidence type="ECO:0000256" key="8">
    <source>
        <dbReference type="ARBA" id="ARBA00022982"/>
    </source>
</evidence>
<evidence type="ECO:0000256" key="6">
    <source>
        <dbReference type="ARBA" id="ARBA00022692"/>
    </source>
</evidence>
<dbReference type="SMART" id="SM00664">
    <property type="entry name" value="DoH"/>
    <property type="match status" value="1"/>
</dbReference>
<gene>
    <name evidence="20" type="ORF">EHS25_002447</name>
</gene>
<feature type="domain" description="Cytochrome b561" evidence="19">
    <location>
        <begin position="180"/>
        <end position="389"/>
    </location>
</feature>
<dbReference type="PROSITE" id="PS50939">
    <property type="entry name" value="CYTOCHROME_B561"/>
    <property type="match status" value="1"/>
</dbReference>
<keyword evidence="12" id="KW-0508">mRNA splicing</keyword>
<evidence type="ECO:0000313" key="21">
    <source>
        <dbReference type="Proteomes" id="UP000279259"/>
    </source>
</evidence>
<keyword evidence="17" id="KW-0732">Signal</keyword>
<feature type="compositionally biased region" description="Basic and acidic residues" evidence="15">
    <location>
        <begin position="621"/>
        <end position="739"/>
    </location>
</feature>
<evidence type="ECO:0000256" key="17">
    <source>
        <dbReference type="SAM" id="SignalP"/>
    </source>
</evidence>
<feature type="transmembrane region" description="Helical" evidence="16">
    <location>
        <begin position="288"/>
        <end position="306"/>
    </location>
</feature>
<feature type="region of interest" description="Disordered" evidence="15">
    <location>
        <begin position="586"/>
        <end position="899"/>
    </location>
</feature>
<feature type="chain" id="PRO_5019544302" description="Cytochrome b561 domain-containing protein" evidence="17">
    <location>
        <begin position="21"/>
        <end position="899"/>
    </location>
</feature>
<evidence type="ECO:0000256" key="11">
    <source>
        <dbReference type="ARBA" id="ARBA00023136"/>
    </source>
</evidence>
<feature type="transmembrane region" description="Helical" evidence="16">
    <location>
        <begin position="327"/>
        <end position="348"/>
    </location>
</feature>
<dbReference type="InterPro" id="IPR051376">
    <property type="entry name" value="CWC25_splicing_factor"/>
</dbReference>
<dbReference type="Pfam" id="PF12542">
    <property type="entry name" value="CWC25"/>
    <property type="match status" value="1"/>
</dbReference>
<feature type="compositionally biased region" description="Basic and acidic residues" evidence="15">
    <location>
        <begin position="844"/>
        <end position="867"/>
    </location>
</feature>
<dbReference type="InterPro" id="IPR005018">
    <property type="entry name" value="DOMON_domain"/>
</dbReference>
<keyword evidence="6 16" id="KW-0812">Transmembrane</keyword>
<evidence type="ECO:0000313" key="20">
    <source>
        <dbReference type="EMBL" id="RSH89335.1"/>
    </source>
</evidence>
<comment type="caution">
    <text evidence="20">The sequence shown here is derived from an EMBL/GenBank/DDBJ whole genome shotgun (WGS) entry which is preliminary data.</text>
</comment>
<dbReference type="SUPFAM" id="SSF49344">
    <property type="entry name" value="CBD9-like"/>
    <property type="match status" value="1"/>
</dbReference>
<keyword evidence="11 16" id="KW-0472">Membrane</keyword>
<keyword evidence="5" id="KW-0507">mRNA processing</keyword>
<reference evidence="20 21" key="1">
    <citation type="submission" date="2018-11" db="EMBL/GenBank/DDBJ databases">
        <title>Genome sequence of Saitozyma podzolica DSM 27192.</title>
        <authorList>
            <person name="Aliyu H."/>
            <person name="Gorte O."/>
            <person name="Ochsenreither K."/>
        </authorList>
    </citation>
    <scope>NUCLEOTIDE SEQUENCE [LARGE SCALE GENOMIC DNA]</scope>
    <source>
        <strain evidence="20 21">DSM 27192</strain>
    </source>
</reference>
<evidence type="ECO:0008006" key="22">
    <source>
        <dbReference type="Google" id="ProtNLM"/>
    </source>
</evidence>
<dbReference type="PANTHER" id="PTHR16196:SF0">
    <property type="entry name" value="PRE-MRNA-SPLICING FACTOR CWC25 HOMOLOG"/>
    <property type="match status" value="1"/>
</dbReference>
<feature type="transmembrane region" description="Helical" evidence="16">
    <location>
        <begin position="368"/>
        <end position="389"/>
    </location>
</feature>
<evidence type="ECO:0000256" key="7">
    <source>
        <dbReference type="ARBA" id="ARBA00022728"/>
    </source>
</evidence>
<dbReference type="CDD" id="cd08760">
    <property type="entry name" value="Cyt_b561_FRRS1_like"/>
    <property type="match status" value="1"/>
</dbReference>
<dbReference type="STRING" id="1890683.A0A427YDV7"/>
<sequence length="899" mass="99552">MKRILLLGVALALHALSAAATITGQQYCNDYVCVTGLHDNATKTDTYTLSATASMVAPSDFGWIAMGLGSQMVGSPMIIAWPNSDGSFTISQRQATQQAMPMVVPNPARKATLVTSSSFKNTSGVGITFTLPSNSSVTNTTSLIWAYGATNPKSSSASATLLQHLASGNAQLALLAPITNTSISGIADTDSSAAASGSGSGSGSVVSSSGTSRLILIAHIVCGALATMFFLPAGILVPRIARGLSSRRWWFPIHSTGMGIFAFGFVVAAFSIARTYFPGRFNSKHRRLGLSLFILIIFQVLLGIFVHWGRGRVPKTGTSPGRGPTNFIHMAFGLVIVATGFATAWEGLNSEWPLWSGTGAANVGWKVGWGLVVAITALAYLASLIFLLPRQLKMESAKRGGNTASASSASRPIEHSGHTEMRYPHLKKSWHPVLLVNQEKVWKAEKQVNEEKKKLAQLRKEREEERQLAELQRMQEASTGKKRVDKLDWMYAAPSQEGGALGGARIGDREMEEYLLGKRRVDEVLAQGDKNVGNMHKDFIAVQNANSARDTASKIREDPLLAIKRQELAQIEALKNRPDIRRKLKEMAKAKEAGGESKEERRAKRKAEKEERRRERHERRERRYRDDSRSPRSPRSDDDEREYSRESRRRDSFDRDRARDRVDRKYKESTRSVSPKRERERSRDYRRRDNSPRRYRDESPRRSRDGRDGHGDGDGYRGDWYAERRRDDRDDRDDRDRVPPPRHYSSGNGNGHGHSGRGDVKPEIKSHSSRPSAMDLADRPVSSSVSHTHAHTRPPAPAPASSSTGAGAAPSNSLDDMRAARLAAMSSSATELYEQRTRSLAQRAETEQREHEQEEKMRKRYGGEDVRVTMFHQKGDMGLGDALQRRAGQGLQRDRGLAT</sequence>
<dbReference type="GO" id="GO:0000398">
    <property type="term" value="P:mRNA splicing, via spliceosome"/>
    <property type="evidence" value="ECO:0007669"/>
    <property type="project" value="TreeGrafter"/>
</dbReference>
<evidence type="ECO:0000256" key="13">
    <source>
        <dbReference type="ARBA" id="ARBA00023242"/>
    </source>
</evidence>
<evidence type="ECO:0000256" key="1">
    <source>
        <dbReference type="ARBA" id="ARBA00004123"/>
    </source>
</evidence>
<comment type="similarity">
    <text evidence="3">Belongs to the CWC25 family.</text>
</comment>
<dbReference type="PANTHER" id="PTHR16196">
    <property type="entry name" value="CELL CYCLE CONTROL PROTEIN CWF25"/>
    <property type="match status" value="1"/>
</dbReference>
<keyword evidence="7" id="KW-0747">Spliceosome</keyword>